<dbReference type="Gene3D" id="2.10.109.10">
    <property type="entry name" value="Umud Fragment, subunit A"/>
    <property type="match status" value="1"/>
</dbReference>
<dbReference type="InterPro" id="IPR010982">
    <property type="entry name" value="Lambda_DNA-bd_dom_sf"/>
</dbReference>
<dbReference type="CDD" id="cd00093">
    <property type="entry name" value="HTH_XRE"/>
    <property type="match status" value="1"/>
</dbReference>
<keyword evidence="8" id="KW-1185">Reference proteome</keyword>
<evidence type="ECO:0000313" key="6">
    <source>
        <dbReference type="EMBL" id="TNV14465.1"/>
    </source>
</evidence>
<evidence type="ECO:0000259" key="4">
    <source>
        <dbReference type="PROSITE" id="PS50943"/>
    </source>
</evidence>
<dbReference type="Pfam" id="PF01381">
    <property type="entry name" value="HTH_3"/>
    <property type="match status" value="1"/>
</dbReference>
<reference evidence="6" key="2">
    <citation type="submission" date="2019-06" db="EMBL/GenBank/DDBJ databases">
        <authorList>
            <person name="Hu M."/>
        </authorList>
    </citation>
    <scope>NUCLEOTIDE SEQUENCE</scope>
    <source>
        <strain evidence="6">08RB2639</strain>
    </source>
</reference>
<evidence type="ECO:0000313" key="8">
    <source>
        <dbReference type="Proteomes" id="UP000553980"/>
    </source>
</evidence>
<evidence type="ECO:0000313" key="7">
    <source>
        <dbReference type="Proteomes" id="UP000313390"/>
    </source>
</evidence>
<dbReference type="CDD" id="cd06529">
    <property type="entry name" value="S24_LexA-like"/>
    <property type="match status" value="1"/>
</dbReference>
<keyword evidence="2" id="KW-0238">DNA-binding</keyword>
<evidence type="ECO:0000256" key="1">
    <source>
        <dbReference type="ARBA" id="ARBA00023015"/>
    </source>
</evidence>
<proteinExistence type="predicted"/>
<keyword evidence="1" id="KW-0805">Transcription regulation</keyword>
<dbReference type="PANTHER" id="PTHR40661:SF3">
    <property type="entry name" value="FELS-1 PROPHAGE TRANSCRIPTIONAL REGULATOR"/>
    <property type="match status" value="1"/>
</dbReference>
<dbReference type="InterPro" id="IPR001387">
    <property type="entry name" value="Cro/C1-type_HTH"/>
</dbReference>
<organism evidence="6 7">
    <name type="scientific">Brucella pecoris</name>
    <dbReference type="NCBI Taxonomy" id="867683"/>
    <lineage>
        <taxon>Bacteria</taxon>
        <taxon>Pseudomonadati</taxon>
        <taxon>Pseudomonadota</taxon>
        <taxon>Alphaproteobacteria</taxon>
        <taxon>Hyphomicrobiales</taxon>
        <taxon>Brucellaceae</taxon>
        <taxon>Brucella/Ochrobactrum group</taxon>
        <taxon>Brucella</taxon>
    </lineage>
</organism>
<sequence length="243" mass="26528">MDEIIHIESHPIMDETQLALKIGTALRTARKQRGLVMRDIAQAAGVSTGAVGNWERGANVMSMENLQAVASYLEIDPIALSKGDVKFLSETQPVSDAEIISDAGHIDTGPLDVEILGVAVGGDDGDFTLNGEVSGYARRPAGIAHLRKVFALHVLSDSMVPRYEPGELLYCGGRDAVSGDDVVIEMFPEQGETVGKAYIKRLVKRSKTEIVCKQYNPAKELVFDPYAIKNMWRVIPTRELLGY</sequence>
<dbReference type="PROSITE" id="PS50943">
    <property type="entry name" value="HTH_CROC1"/>
    <property type="match status" value="1"/>
</dbReference>
<dbReference type="EMBL" id="JACIEX010000002">
    <property type="protein sequence ID" value="MBB4092643.1"/>
    <property type="molecule type" value="Genomic_DNA"/>
</dbReference>
<evidence type="ECO:0000256" key="2">
    <source>
        <dbReference type="ARBA" id="ARBA00023125"/>
    </source>
</evidence>
<dbReference type="SUPFAM" id="SSF47413">
    <property type="entry name" value="lambda repressor-like DNA-binding domains"/>
    <property type="match status" value="1"/>
</dbReference>
<dbReference type="Gene3D" id="1.10.260.40">
    <property type="entry name" value="lambda repressor-like DNA-binding domains"/>
    <property type="match status" value="1"/>
</dbReference>
<dbReference type="OrthoDB" id="528805at2"/>
<name>A0A5C5CTG8_9HYPH</name>
<dbReference type="GO" id="GO:0003677">
    <property type="term" value="F:DNA binding"/>
    <property type="evidence" value="ECO:0007669"/>
    <property type="project" value="UniProtKB-KW"/>
</dbReference>
<reference evidence="5 8" key="3">
    <citation type="submission" date="2020-08" db="EMBL/GenBank/DDBJ databases">
        <title>Genomic Encyclopedia of Type Strains, Phase IV (KMG-IV): sequencing the most valuable type-strain genomes for metagenomic binning, comparative biology and taxonomic classification.</title>
        <authorList>
            <person name="Goeker M."/>
        </authorList>
    </citation>
    <scope>NUCLEOTIDE SEQUENCE [LARGE SCALE GENOMIC DNA]</scope>
    <source>
        <strain evidence="5 8">DSM 23868</strain>
    </source>
</reference>
<accession>A0A5C5CTG8</accession>
<gene>
    <name evidence="6" type="ORF">FIB18_04340</name>
    <name evidence="5" type="ORF">GGQ79_001128</name>
</gene>
<comment type="caution">
    <text evidence="6">The sequence shown here is derived from an EMBL/GenBank/DDBJ whole genome shotgun (WGS) entry which is preliminary data.</text>
</comment>
<dbReference type="EMBL" id="VEWK01000002">
    <property type="protein sequence ID" value="TNV14465.1"/>
    <property type="molecule type" value="Genomic_DNA"/>
</dbReference>
<dbReference type="Proteomes" id="UP000313390">
    <property type="component" value="Unassembled WGS sequence"/>
</dbReference>
<dbReference type="InterPro" id="IPR039418">
    <property type="entry name" value="LexA-like"/>
</dbReference>
<dbReference type="SMART" id="SM00530">
    <property type="entry name" value="HTH_XRE"/>
    <property type="match status" value="1"/>
</dbReference>
<dbReference type="InterPro" id="IPR015927">
    <property type="entry name" value="Peptidase_S24_S26A/B/C"/>
</dbReference>
<protein>
    <submittedName>
        <fullName evidence="6">Helix-turn-helix transcriptional regulator</fullName>
    </submittedName>
    <submittedName>
        <fullName evidence="5">Phage repressor protein C with HTH and peptisase S24 domain</fullName>
    </submittedName>
</protein>
<dbReference type="Pfam" id="PF00717">
    <property type="entry name" value="Peptidase_S24"/>
    <property type="match status" value="1"/>
</dbReference>
<feature type="domain" description="HTH cro/C1-type" evidence="4">
    <location>
        <begin position="26"/>
        <end position="80"/>
    </location>
</feature>
<dbReference type="AlphaFoldDB" id="A0A5C5CTG8"/>
<dbReference type="SUPFAM" id="SSF51306">
    <property type="entry name" value="LexA/Signal peptidase"/>
    <property type="match status" value="1"/>
</dbReference>
<reference evidence="6 7" key="1">
    <citation type="journal article" date="2011" name="Int. J. Syst. Evol. Microbiol.">
        <title>Ochrobactrum pecoris sp. nov., isolated from farm animals.</title>
        <authorList>
            <person name="Kampfer P."/>
            <person name="Huber B."/>
            <person name="Busse H.J."/>
            <person name="Scholz H.C."/>
            <person name="Tomaso H."/>
            <person name="Hotzel H."/>
            <person name="Melzer F."/>
        </authorList>
    </citation>
    <scope>NUCLEOTIDE SEQUENCE [LARGE SCALE GENOMIC DNA]</scope>
    <source>
        <strain evidence="6 7">08RB2639</strain>
    </source>
</reference>
<dbReference type="PANTHER" id="PTHR40661">
    <property type="match status" value="1"/>
</dbReference>
<evidence type="ECO:0000256" key="3">
    <source>
        <dbReference type="ARBA" id="ARBA00023163"/>
    </source>
</evidence>
<evidence type="ECO:0000313" key="5">
    <source>
        <dbReference type="EMBL" id="MBB4092643.1"/>
    </source>
</evidence>
<keyword evidence="3" id="KW-0804">Transcription</keyword>
<dbReference type="InterPro" id="IPR036286">
    <property type="entry name" value="LexA/Signal_pep-like_sf"/>
</dbReference>
<dbReference type="Proteomes" id="UP000553980">
    <property type="component" value="Unassembled WGS sequence"/>
</dbReference>